<proteinExistence type="predicted"/>
<accession>A0ABS6MBH4</accession>
<feature type="signal peptide" evidence="1">
    <location>
        <begin position="1"/>
        <end position="21"/>
    </location>
</feature>
<protein>
    <recommendedName>
        <fullName evidence="4">Secreted protein</fullName>
    </recommendedName>
</protein>
<gene>
    <name evidence="2" type="ORF">KTN04_07565</name>
</gene>
<evidence type="ECO:0000313" key="2">
    <source>
        <dbReference type="EMBL" id="MBV0933191.1"/>
    </source>
</evidence>
<keyword evidence="1" id="KW-0732">Signal</keyword>
<comment type="caution">
    <text evidence="2">The sequence shown here is derived from an EMBL/GenBank/DDBJ whole genome shotgun (WGS) entry which is preliminary data.</text>
</comment>
<sequence>MAIFSFLAAVTVLVATRLPFATCLLNYPASTSQCLGLVAGDMSCCLKYSRSILITKQELPHNGSFAQSNTSDCLRNEHGAIVQQPVGQPWHVGTITNDNRQQLGTNKCQQGGITMAASSADLAPASLSVEGKADLARWIELDRQHKQLTEQLQPCNGPGHEISRQLELLWHEKALLADRLLSVLALQLAE</sequence>
<evidence type="ECO:0008006" key="4">
    <source>
        <dbReference type="Google" id="ProtNLM"/>
    </source>
</evidence>
<dbReference type="RefSeq" id="WP_217334607.1">
    <property type="nucleotide sequence ID" value="NZ_JAHQZT010000007.1"/>
</dbReference>
<dbReference type="Proteomes" id="UP000755551">
    <property type="component" value="Unassembled WGS sequence"/>
</dbReference>
<evidence type="ECO:0000256" key="1">
    <source>
        <dbReference type="SAM" id="SignalP"/>
    </source>
</evidence>
<feature type="chain" id="PRO_5047527365" description="Secreted protein" evidence="1">
    <location>
        <begin position="22"/>
        <end position="190"/>
    </location>
</feature>
<dbReference type="EMBL" id="JAHQZT010000007">
    <property type="protein sequence ID" value="MBV0933191.1"/>
    <property type="molecule type" value="Genomic_DNA"/>
</dbReference>
<name>A0ABS6MBH4_9GAMM</name>
<organism evidence="2 3">
    <name type="scientific">Marinobacterium weihaiense</name>
    <dbReference type="NCBI Taxonomy" id="2851016"/>
    <lineage>
        <taxon>Bacteria</taxon>
        <taxon>Pseudomonadati</taxon>
        <taxon>Pseudomonadota</taxon>
        <taxon>Gammaproteobacteria</taxon>
        <taxon>Oceanospirillales</taxon>
        <taxon>Oceanospirillaceae</taxon>
        <taxon>Marinobacterium</taxon>
    </lineage>
</organism>
<evidence type="ECO:0000313" key="3">
    <source>
        <dbReference type="Proteomes" id="UP000755551"/>
    </source>
</evidence>
<reference evidence="2 3" key="1">
    <citation type="submission" date="2021-06" db="EMBL/GenBank/DDBJ databases">
        <title>Bacterium isolated from marine sediment.</title>
        <authorList>
            <person name="Zhu K.-L."/>
            <person name="Du Z.-J."/>
            <person name="Liang Q.-Y."/>
        </authorList>
    </citation>
    <scope>NUCLEOTIDE SEQUENCE [LARGE SCALE GENOMIC DNA]</scope>
    <source>
        <strain evidence="2 3">A346</strain>
    </source>
</reference>
<keyword evidence="3" id="KW-1185">Reference proteome</keyword>